<dbReference type="InterPro" id="IPR011044">
    <property type="entry name" value="Quino_amine_DH_bsu"/>
</dbReference>
<evidence type="ECO:0000313" key="2">
    <source>
        <dbReference type="Proteomes" id="UP000886740"/>
    </source>
</evidence>
<proteinExistence type="predicted"/>
<comment type="caution">
    <text evidence="1">The sequence shown here is derived from an EMBL/GenBank/DDBJ whole genome shotgun (WGS) entry which is preliminary data.</text>
</comment>
<reference evidence="1" key="2">
    <citation type="submission" date="2021-04" db="EMBL/GenBank/DDBJ databases">
        <authorList>
            <person name="Gilroy R."/>
        </authorList>
    </citation>
    <scope>NUCLEOTIDE SEQUENCE</scope>
    <source>
        <strain evidence="1">ChiGjej6B6-14162</strain>
    </source>
</reference>
<dbReference type="SUPFAM" id="SSF50969">
    <property type="entry name" value="YVTN repeat-like/Quinoprotein amine dehydrogenase"/>
    <property type="match status" value="1"/>
</dbReference>
<dbReference type="EMBL" id="DXEL01000048">
    <property type="protein sequence ID" value="HIX74795.1"/>
    <property type="molecule type" value="Genomic_DNA"/>
</dbReference>
<name>A0A9D1XB74_9BACT</name>
<dbReference type="AlphaFoldDB" id="A0A9D1XB74"/>
<protein>
    <submittedName>
        <fullName evidence="1">6-bladed beta-propeller</fullName>
    </submittedName>
</protein>
<dbReference type="Proteomes" id="UP000886740">
    <property type="component" value="Unassembled WGS sequence"/>
</dbReference>
<reference evidence="1" key="1">
    <citation type="journal article" date="2021" name="PeerJ">
        <title>Extensive microbial diversity within the chicken gut microbiome revealed by metagenomics and culture.</title>
        <authorList>
            <person name="Gilroy R."/>
            <person name="Ravi A."/>
            <person name="Getino M."/>
            <person name="Pursley I."/>
            <person name="Horton D.L."/>
            <person name="Alikhan N.F."/>
            <person name="Baker D."/>
            <person name="Gharbi K."/>
            <person name="Hall N."/>
            <person name="Watson M."/>
            <person name="Adriaenssens E.M."/>
            <person name="Foster-Nyarko E."/>
            <person name="Jarju S."/>
            <person name="Secka A."/>
            <person name="Antonio M."/>
            <person name="Oren A."/>
            <person name="Chaudhuri R.R."/>
            <person name="La Ragione R."/>
            <person name="Hildebrand F."/>
            <person name="Pallen M.J."/>
        </authorList>
    </citation>
    <scope>NUCLEOTIDE SEQUENCE</scope>
    <source>
        <strain evidence="1">ChiGjej6B6-14162</strain>
    </source>
</reference>
<dbReference type="Pfam" id="PF17170">
    <property type="entry name" value="DUF5128"/>
    <property type="match status" value="1"/>
</dbReference>
<gene>
    <name evidence="1" type="ORF">H9977_07165</name>
</gene>
<evidence type="ECO:0000313" key="1">
    <source>
        <dbReference type="EMBL" id="HIX74795.1"/>
    </source>
</evidence>
<sequence>MKRVCLYILLLACFACQTNEKSIEQHQRQRDEVIDVKSKVQAISTEEILLGNIGVPYIMDNYLLIEGECAVNEKCVHIYDKNNYRYIKSVINMGPGPEEITRMGHIGIDEKNRCFYLSDFGKLKIFAYDLDSLLTNDNYVGVEKIPLDLNSFPADYEYINDTLCIGRVITPQGTNNYVPRVARWNMKNGQVVPISPMRDDLEKIRITCAASGKYGLYVEMYNRVDLLSIGDFDGNLKAVVYGPEWNSKSHKSYFSKAVFCNDNKLIVSYSGEDYNTSTTKKLMVFDLEGNYLKTLDVGYDILSMCYDDEQNRLIMNFNDDIQIGYLDLDDLI</sequence>
<accession>A0A9D1XB74</accession>
<organism evidence="1 2">
    <name type="scientific">Candidatus Parabacteroides intestinipullorum</name>
    <dbReference type="NCBI Taxonomy" id="2838723"/>
    <lineage>
        <taxon>Bacteria</taxon>
        <taxon>Pseudomonadati</taxon>
        <taxon>Bacteroidota</taxon>
        <taxon>Bacteroidia</taxon>
        <taxon>Bacteroidales</taxon>
        <taxon>Tannerellaceae</taxon>
        <taxon>Parabacteroides</taxon>
    </lineage>
</organism>